<comment type="subcellular location">
    <subcellularLocation>
        <location evidence="1">Cell membrane</location>
        <topology evidence="1">Multi-pass membrane protein</topology>
    </subcellularLocation>
</comment>
<proteinExistence type="predicted"/>
<evidence type="ECO:0000313" key="9">
    <source>
        <dbReference type="EMBL" id="GBF04461.1"/>
    </source>
</evidence>
<feature type="transmembrane region" description="Helical" evidence="7">
    <location>
        <begin position="181"/>
        <end position="202"/>
    </location>
</feature>
<dbReference type="Pfam" id="PF01569">
    <property type="entry name" value="PAP2"/>
    <property type="match status" value="1"/>
</dbReference>
<evidence type="ECO:0000256" key="1">
    <source>
        <dbReference type="ARBA" id="ARBA00004651"/>
    </source>
</evidence>
<keyword evidence="3 7" id="KW-0812">Transmembrane</keyword>
<dbReference type="Gene3D" id="1.20.144.10">
    <property type="entry name" value="Phosphatidic acid phosphatase type 2/haloperoxidase"/>
    <property type="match status" value="2"/>
</dbReference>
<keyword evidence="4" id="KW-0378">Hydrolase</keyword>
<dbReference type="EMBL" id="BFAG01000002">
    <property type="protein sequence ID" value="GBF04461.1"/>
    <property type="molecule type" value="Genomic_DNA"/>
</dbReference>
<dbReference type="Proteomes" id="UP000236569">
    <property type="component" value="Unassembled WGS sequence"/>
</dbReference>
<feature type="transmembrane region" description="Helical" evidence="7">
    <location>
        <begin position="113"/>
        <end position="135"/>
    </location>
</feature>
<reference evidence="10" key="1">
    <citation type="submission" date="2018-01" db="EMBL/GenBank/DDBJ databases">
        <title>Draft Genome Sequence of the Radioresistant Bacterium Deinococcus aerius TR0125, Isolated from the Higher Atmosphere above Japan.</title>
        <authorList>
            <person name="Satoh K."/>
            <person name="Arai H."/>
            <person name="Sanzen T."/>
            <person name="Kawaguchi Y."/>
            <person name="Hayashi H."/>
            <person name="Yokobori S."/>
            <person name="Yamagishi A."/>
            <person name="Oono Y."/>
            <person name="Narumi I."/>
        </authorList>
    </citation>
    <scope>NUCLEOTIDE SEQUENCE [LARGE SCALE GENOMIC DNA]</scope>
    <source>
        <strain evidence="10">TR0125</strain>
    </source>
</reference>
<evidence type="ECO:0000256" key="3">
    <source>
        <dbReference type="ARBA" id="ARBA00022692"/>
    </source>
</evidence>
<evidence type="ECO:0000256" key="5">
    <source>
        <dbReference type="ARBA" id="ARBA00022989"/>
    </source>
</evidence>
<accession>A0A2I9DIB6</accession>
<evidence type="ECO:0000313" key="10">
    <source>
        <dbReference type="Proteomes" id="UP000236569"/>
    </source>
</evidence>
<dbReference type="PANTHER" id="PTHR14969">
    <property type="entry name" value="SPHINGOSINE-1-PHOSPHATE PHOSPHOHYDROLASE"/>
    <property type="match status" value="1"/>
</dbReference>
<dbReference type="SUPFAM" id="SSF48317">
    <property type="entry name" value="Acid phosphatase/Vanadium-dependent haloperoxidase"/>
    <property type="match status" value="1"/>
</dbReference>
<keyword evidence="10" id="KW-1185">Reference proteome</keyword>
<evidence type="ECO:0000256" key="2">
    <source>
        <dbReference type="ARBA" id="ARBA00022475"/>
    </source>
</evidence>
<dbReference type="GO" id="GO:0016787">
    <property type="term" value="F:hydrolase activity"/>
    <property type="evidence" value="ECO:0007669"/>
    <property type="project" value="UniProtKB-KW"/>
</dbReference>
<evidence type="ECO:0000256" key="7">
    <source>
        <dbReference type="SAM" id="Phobius"/>
    </source>
</evidence>
<keyword evidence="2" id="KW-1003">Cell membrane</keyword>
<evidence type="ECO:0000259" key="8">
    <source>
        <dbReference type="SMART" id="SM00014"/>
    </source>
</evidence>
<keyword evidence="6 7" id="KW-0472">Membrane</keyword>
<name>A0A2I9DIB6_9DEIO</name>
<keyword evidence="5 7" id="KW-1133">Transmembrane helix</keyword>
<dbReference type="CDD" id="cd03392">
    <property type="entry name" value="PAP2_like_2"/>
    <property type="match status" value="1"/>
</dbReference>
<sequence>MQFLFYPDATMTRGHHHRHLDRLDHLLRTHWRTLLLLFALVLLPLWGFGEIAEQLLQKEPIPFEVPLMLWIHGHASAFQNGVAVTFSLLGSARGMIPIALVLFVVLYRLRHRLAWFALLSLGGVAGLNFVMKQLFERPRPSLWTPALPENDSSFPSGHAMFAAALAATVVVVLWRTRWHWLALVLGVLYVLGMMWSRVYIGVHYPSDVTAGALFSLAWVVALTRVLHPQRALEAGRSQGEEVHASR</sequence>
<feature type="domain" description="Phosphatidic acid phosphatase type 2/haloperoxidase" evidence="8">
    <location>
        <begin position="113"/>
        <end position="223"/>
    </location>
</feature>
<dbReference type="PANTHER" id="PTHR14969:SF62">
    <property type="entry name" value="DECAPRENYLPHOSPHORYL-5-PHOSPHORIBOSE PHOSPHATASE RV3807C-RELATED"/>
    <property type="match status" value="1"/>
</dbReference>
<dbReference type="InterPro" id="IPR000326">
    <property type="entry name" value="PAP2/HPO"/>
</dbReference>
<evidence type="ECO:0000256" key="6">
    <source>
        <dbReference type="ARBA" id="ARBA00023136"/>
    </source>
</evidence>
<feature type="transmembrane region" description="Helical" evidence="7">
    <location>
        <begin position="30"/>
        <end position="49"/>
    </location>
</feature>
<protein>
    <submittedName>
        <fullName evidence="9">Membrane-associated phospholipid phosphatase</fullName>
    </submittedName>
</protein>
<feature type="transmembrane region" description="Helical" evidence="7">
    <location>
        <begin position="155"/>
        <end position="174"/>
    </location>
</feature>
<evidence type="ECO:0000256" key="4">
    <source>
        <dbReference type="ARBA" id="ARBA00022801"/>
    </source>
</evidence>
<organism evidence="9 10">
    <name type="scientific">Deinococcus aerius</name>
    <dbReference type="NCBI Taxonomy" id="200253"/>
    <lineage>
        <taxon>Bacteria</taxon>
        <taxon>Thermotogati</taxon>
        <taxon>Deinococcota</taxon>
        <taxon>Deinococci</taxon>
        <taxon>Deinococcales</taxon>
        <taxon>Deinococcaceae</taxon>
        <taxon>Deinococcus</taxon>
    </lineage>
</organism>
<feature type="transmembrane region" description="Helical" evidence="7">
    <location>
        <begin position="208"/>
        <end position="226"/>
    </location>
</feature>
<dbReference type="GO" id="GO:0005886">
    <property type="term" value="C:plasma membrane"/>
    <property type="evidence" value="ECO:0007669"/>
    <property type="project" value="UniProtKB-SubCell"/>
</dbReference>
<dbReference type="SMART" id="SM00014">
    <property type="entry name" value="acidPPc"/>
    <property type="match status" value="1"/>
</dbReference>
<gene>
    <name evidence="9" type="ORF">DAERI_020058</name>
</gene>
<dbReference type="InterPro" id="IPR036938">
    <property type="entry name" value="PAP2/HPO_sf"/>
</dbReference>
<feature type="transmembrane region" description="Helical" evidence="7">
    <location>
        <begin position="84"/>
        <end position="106"/>
    </location>
</feature>
<dbReference type="AlphaFoldDB" id="A0A2I9DIB6"/>
<comment type="caution">
    <text evidence="9">The sequence shown here is derived from an EMBL/GenBank/DDBJ whole genome shotgun (WGS) entry which is preliminary data.</text>
</comment>